<dbReference type="OMA" id="QNHRVAK"/>
<evidence type="ECO:0000256" key="7">
    <source>
        <dbReference type="ARBA" id="ARBA00022499"/>
    </source>
</evidence>
<keyword evidence="8" id="KW-0237">DNA synthesis</keyword>
<keyword evidence="32" id="KW-1185">Reference proteome</keyword>
<comment type="subunit">
    <text evidence="25">Interacts with REV1. Interacts with monoubiquitinated PCNA, but not unmodified PCNA. Interacts with POLI; this interaction targets POLI to the replication machinery. Interacts with PALB2 and BRCA2; the interactions are direct and are required to sustain the recruitment of POLH at blocked replication forks and to stimulate POLH-dependent DNA synthesis on D loop substrates. Interacts (via C-terminus) with TRAIP. Interacts with ubiquitin. Interacts with POLDIP2.</text>
</comment>
<dbReference type="GO" id="GO:0003684">
    <property type="term" value="F:damaged DNA binding"/>
    <property type="evidence" value="ECO:0007669"/>
    <property type="project" value="InterPro"/>
</dbReference>
<evidence type="ECO:0000313" key="31">
    <source>
        <dbReference type="EnsemblMetazoa" id="CapteP172544"/>
    </source>
</evidence>
<dbReference type="GO" id="GO:0035861">
    <property type="term" value="C:site of double-strand break"/>
    <property type="evidence" value="ECO:0007669"/>
    <property type="project" value="TreeGrafter"/>
</dbReference>
<dbReference type="GO" id="GO:0010225">
    <property type="term" value="P:response to UV-C"/>
    <property type="evidence" value="ECO:0007669"/>
    <property type="project" value="UniProtKB-ARBA"/>
</dbReference>
<evidence type="ECO:0000313" key="30">
    <source>
        <dbReference type="EMBL" id="ELT99496.1"/>
    </source>
</evidence>
<dbReference type="GO" id="GO:0003887">
    <property type="term" value="F:DNA-directed DNA polymerase activity"/>
    <property type="evidence" value="ECO:0007669"/>
    <property type="project" value="UniProtKB-KW"/>
</dbReference>
<dbReference type="PANTHER" id="PTHR45873:SF1">
    <property type="entry name" value="DNA POLYMERASE ETA"/>
    <property type="match status" value="1"/>
</dbReference>
<evidence type="ECO:0000256" key="27">
    <source>
        <dbReference type="SAM" id="MobiDB-lite"/>
    </source>
</evidence>
<dbReference type="SUPFAM" id="SSF56672">
    <property type="entry name" value="DNA/RNA polymerases"/>
    <property type="match status" value="1"/>
</dbReference>
<dbReference type="InterPro" id="IPR036775">
    <property type="entry name" value="DNA_pol_Y-fam_lit_finger_sf"/>
</dbReference>
<keyword evidence="19" id="KW-0238">DNA-binding</keyword>
<keyword evidence="18" id="KW-0239">DNA-directed DNA polymerase</keyword>
<proteinExistence type="inferred from homology"/>
<organism evidence="30">
    <name type="scientific">Capitella teleta</name>
    <name type="common">Polychaete worm</name>
    <dbReference type="NCBI Taxonomy" id="283909"/>
    <lineage>
        <taxon>Eukaryota</taxon>
        <taxon>Metazoa</taxon>
        <taxon>Spiralia</taxon>
        <taxon>Lophotrochozoa</taxon>
        <taxon>Annelida</taxon>
        <taxon>Polychaeta</taxon>
        <taxon>Sedentaria</taxon>
        <taxon>Scolecida</taxon>
        <taxon>Capitellidae</taxon>
        <taxon>Capitella</taxon>
    </lineage>
</organism>
<dbReference type="FunFam" id="3.40.1170.60:FF:000003">
    <property type="entry name" value="DNA polymerase eta"/>
    <property type="match status" value="1"/>
</dbReference>
<keyword evidence="10" id="KW-0548">Nucleotidyltransferase</keyword>
<dbReference type="Pfam" id="PF11799">
    <property type="entry name" value="IMS_C"/>
    <property type="match status" value="1"/>
</dbReference>
<name>R7U745_CAPTE</name>
<keyword evidence="20" id="KW-0234">DNA repair</keyword>
<keyword evidence="16" id="KW-0460">Magnesium</keyword>
<evidence type="ECO:0000259" key="29">
    <source>
        <dbReference type="PROSITE" id="PS51907"/>
    </source>
</evidence>
<evidence type="ECO:0000256" key="15">
    <source>
        <dbReference type="ARBA" id="ARBA00022833"/>
    </source>
</evidence>
<feature type="region of interest" description="Disordered" evidence="27">
    <location>
        <begin position="441"/>
        <end position="466"/>
    </location>
</feature>
<protein>
    <recommendedName>
        <fullName evidence="23">DNA polymerase eta</fullName>
        <ecNumber evidence="5">2.7.7.7</ecNumber>
    </recommendedName>
    <alternativeName>
        <fullName evidence="26">RAD30 homolog A</fullName>
    </alternativeName>
</protein>
<evidence type="ECO:0000256" key="8">
    <source>
        <dbReference type="ARBA" id="ARBA00022634"/>
    </source>
</evidence>
<dbReference type="Gene3D" id="3.30.1490.100">
    <property type="entry name" value="DNA polymerase, Y-family, little finger domain"/>
    <property type="match status" value="1"/>
</dbReference>
<evidence type="ECO:0000256" key="19">
    <source>
        <dbReference type="ARBA" id="ARBA00023125"/>
    </source>
</evidence>
<feature type="domain" description="UBZ3-type" evidence="29">
    <location>
        <begin position="531"/>
        <end position="565"/>
    </location>
</feature>
<comment type="subcellular location">
    <subcellularLocation>
        <location evidence="3">Nucleus</location>
    </subcellularLocation>
</comment>
<dbReference type="SUPFAM" id="SSF100879">
    <property type="entry name" value="Lesion bypass DNA polymerase (Y-family), little finger domain"/>
    <property type="match status" value="1"/>
</dbReference>
<dbReference type="PIRSF" id="PIRSF036603">
    <property type="entry name" value="DPol_eta"/>
    <property type="match status" value="1"/>
</dbReference>
<gene>
    <name evidence="30" type="ORF">CAPTEDRAFT_172544</name>
</gene>
<evidence type="ECO:0000256" key="6">
    <source>
        <dbReference type="ARBA" id="ARBA00022457"/>
    </source>
</evidence>
<dbReference type="InterPro" id="IPR041298">
    <property type="entry name" value="UBZ3"/>
</dbReference>
<dbReference type="Pfam" id="PF00817">
    <property type="entry name" value="IMS"/>
    <property type="match status" value="1"/>
</dbReference>
<evidence type="ECO:0000256" key="9">
    <source>
        <dbReference type="ARBA" id="ARBA00022679"/>
    </source>
</evidence>
<keyword evidence="15" id="KW-0862">Zinc</keyword>
<keyword evidence="11" id="KW-0235">DNA replication</keyword>
<dbReference type="FunFam" id="3.30.1490.100:FF:000007">
    <property type="entry name" value="DNA polymerase eta"/>
    <property type="match status" value="1"/>
</dbReference>
<keyword evidence="7" id="KW-1017">Isopeptide bond</keyword>
<dbReference type="Gene3D" id="3.30.70.270">
    <property type="match status" value="1"/>
</dbReference>
<evidence type="ECO:0000256" key="4">
    <source>
        <dbReference type="ARBA" id="ARBA00010945"/>
    </source>
</evidence>
<dbReference type="InterPro" id="IPR052230">
    <property type="entry name" value="DNA_polymerase_eta"/>
</dbReference>
<dbReference type="FunCoup" id="R7U745">
    <property type="interactions" value="1479"/>
</dbReference>
<dbReference type="FunFam" id="3.30.70.270:FF:000022">
    <property type="entry name" value="DNA polymerase eta"/>
    <property type="match status" value="1"/>
</dbReference>
<evidence type="ECO:0000256" key="11">
    <source>
        <dbReference type="ARBA" id="ARBA00022705"/>
    </source>
</evidence>
<dbReference type="Proteomes" id="UP000014760">
    <property type="component" value="Unassembled WGS sequence"/>
</dbReference>
<reference evidence="30 32" key="2">
    <citation type="journal article" date="2013" name="Nature">
        <title>Insights into bilaterian evolution from three spiralian genomes.</title>
        <authorList>
            <person name="Simakov O."/>
            <person name="Marletaz F."/>
            <person name="Cho S.J."/>
            <person name="Edsinger-Gonzales E."/>
            <person name="Havlak P."/>
            <person name="Hellsten U."/>
            <person name="Kuo D.H."/>
            <person name="Larsson T."/>
            <person name="Lv J."/>
            <person name="Arendt D."/>
            <person name="Savage R."/>
            <person name="Osoegawa K."/>
            <person name="de Jong P."/>
            <person name="Grimwood J."/>
            <person name="Chapman J.A."/>
            <person name="Shapiro H."/>
            <person name="Aerts A."/>
            <person name="Otillar R.P."/>
            <person name="Terry A.Y."/>
            <person name="Boore J.L."/>
            <person name="Grigoriev I.V."/>
            <person name="Lindberg D.R."/>
            <person name="Seaver E.C."/>
            <person name="Weisblat D.A."/>
            <person name="Putnam N.H."/>
            <person name="Rokhsar D.S."/>
        </authorList>
    </citation>
    <scope>NUCLEOTIDE SEQUENCE</scope>
    <source>
        <strain evidence="30 32">I ESC-2004</strain>
    </source>
</reference>
<evidence type="ECO:0000256" key="18">
    <source>
        <dbReference type="ARBA" id="ARBA00022932"/>
    </source>
</evidence>
<dbReference type="InterPro" id="IPR001126">
    <property type="entry name" value="UmuC"/>
</dbReference>
<feature type="compositionally biased region" description="Basic residues" evidence="27">
    <location>
        <begin position="611"/>
        <end position="620"/>
    </location>
</feature>
<dbReference type="EMBL" id="KB306824">
    <property type="protein sequence ID" value="ELT99496.1"/>
    <property type="molecule type" value="Genomic_DNA"/>
</dbReference>
<evidence type="ECO:0000259" key="28">
    <source>
        <dbReference type="PROSITE" id="PS50173"/>
    </source>
</evidence>
<dbReference type="GO" id="GO:0005657">
    <property type="term" value="C:replication fork"/>
    <property type="evidence" value="ECO:0007669"/>
    <property type="project" value="TreeGrafter"/>
</dbReference>
<dbReference type="InterPro" id="IPR043128">
    <property type="entry name" value="Rev_trsase/Diguanyl_cyclase"/>
</dbReference>
<evidence type="ECO:0000256" key="13">
    <source>
        <dbReference type="ARBA" id="ARBA00022763"/>
    </source>
</evidence>
<dbReference type="InterPro" id="IPR017961">
    <property type="entry name" value="DNA_pol_Y-fam_little_finger"/>
</dbReference>
<dbReference type="GO" id="GO:0006281">
    <property type="term" value="P:DNA repair"/>
    <property type="evidence" value="ECO:0007669"/>
    <property type="project" value="UniProtKB-KW"/>
</dbReference>
<evidence type="ECO:0000256" key="10">
    <source>
        <dbReference type="ARBA" id="ARBA00022695"/>
    </source>
</evidence>
<keyword evidence="14" id="KW-0863">Zinc-finger</keyword>
<dbReference type="Pfam" id="PF18439">
    <property type="entry name" value="zf_UBZ"/>
    <property type="match status" value="1"/>
</dbReference>
<reference evidence="31" key="3">
    <citation type="submission" date="2015-06" db="UniProtKB">
        <authorList>
            <consortium name="EnsemblMetazoa"/>
        </authorList>
    </citation>
    <scope>IDENTIFICATION</scope>
</reference>
<comment type="similarity">
    <text evidence="4">Belongs to the DNA polymerase type-Y family.</text>
</comment>
<feature type="region of interest" description="Disordered" evidence="27">
    <location>
        <begin position="567"/>
        <end position="620"/>
    </location>
</feature>
<evidence type="ECO:0000256" key="24">
    <source>
        <dbReference type="ARBA" id="ARBA00049244"/>
    </source>
</evidence>
<dbReference type="PANTHER" id="PTHR45873">
    <property type="entry name" value="DNA POLYMERASE ETA"/>
    <property type="match status" value="1"/>
</dbReference>
<dbReference type="EC" id="2.7.7.7" evidence="5"/>
<dbReference type="HOGENOM" id="CLU_012348_7_2_1"/>
<evidence type="ECO:0000256" key="22">
    <source>
        <dbReference type="ARBA" id="ARBA00023270"/>
    </source>
</evidence>
<dbReference type="GO" id="GO:0006260">
    <property type="term" value="P:DNA replication"/>
    <property type="evidence" value="ECO:0007669"/>
    <property type="project" value="UniProtKB-KW"/>
</dbReference>
<evidence type="ECO:0000256" key="2">
    <source>
        <dbReference type="ARBA" id="ARBA00001946"/>
    </source>
</evidence>
<evidence type="ECO:0000256" key="3">
    <source>
        <dbReference type="ARBA" id="ARBA00004123"/>
    </source>
</evidence>
<keyword evidence="21" id="KW-0539">Nucleus</keyword>
<evidence type="ECO:0000256" key="1">
    <source>
        <dbReference type="ARBA" id="ARBA00001936"/>
    </source>
</evidence>
<dbReference type="FunFam" id="1.10.150.20:FF:000014">
    <property type="entry name" value="Polymerase (DNA directed), eta"/>
    <property type="match status" value="1"/>
</dbReference>
<evidence type="ECO:0000256" key="25">
    <source>
        <dbReference type="ARBA" id="ARBA00064665"/>
    </source>
</evidence>
<dbReference type="EMBL" id="AMQN01001939">
    <property type="status" value="NOT_ANNOTATED_CDS"/>
    <property type="molecule type" value="Genomic_DNA"/>
</dbReference>
<evidence type="ECO:0000256" key="12">
    <source>
        <dbReference type="ARBA" id="ARBA00022723"/>
    </source>
</evidence>
<keyword evidence="6" id="KW-0515">Mutator protein</keyword>
<evidence type="ECO:0000256" key="5">
    <source>
        <dbReference type="ARBA" id="ARBA00012417"/>
    </source>
</evidence>
<dbReference type="GO" id="GO:0042276">
    <property type="term" value="P:error-prone translesion synthesis"/>
    <property type="evidence" value="ECO:0007669"/>
    <property type="project" value="TreeGrafter"/>
</dbReference>
<dbReference type="PROSITE" id="PS50173">
    <property type="entry name" value="UMUC"/>
    <property type="match status" value="1"/>
</dbReference>
<dbReference type="GO" id="GO:0008270">
    <property type="term" value="F:zinc ion binding"/>
    <property type="evidence" value="ECO:0007669"/>
    <property type="project" value="UniProtKB-KW"/>
</dbReference>
<keyword evidence="9" id="KW-0808">Transferase</keyword>
<evidence type="ECO:0000313" key="32">
    <source>
        <dbReference type="Proteomes" id="UP000014760"/>
    </source>
</evidence>
<dbReference type="AlphaFoldDB" id="R7U745"/>
<accession>R7U745</accession>
<evidence type="ECO:0000256" key="21">
    <source>
        <dbReference type="ARBA" id="ARBA00023242"/>
    </source>
</evidence>
<evidence type="ECO:0000256" key="23">
    <source>
        <dbReference type="ARBA" id="ARBA00044975"/>
    </source>
</evidence>
<dbReference type="PROSITE" id="PS51907">
    <property type="entry name" value="ZF_UBZ3"/>
    <property type="match status" value="1"/>
</dbReference>
<dbReference type="Gene3D" id="3.40.1170.60">
    <property type="match status" value="1"/>
</dbReference>
<evidence type="ECO:0000256" key="26">
    <source>
        <dbReference type="ARBA" id="ARBA00080427"/>
    </source>
</evidence>
<dbReference type="STRING" id="283909.R7U745"/>
<keyword evidence="17" id="KW-0832">Ubl conjugation</keyword>
<feature type="domain" description="UmuC" evidence="28">
    <location>
        <begin position="5"/>
        <end position="254"/>
    </location>
</feature>
<dbReference type="Pfam" id="PF21704">
    <property type="entry name" value="POLH-Rev1_HhH"/>
    <property type="match status" value="1"/>
</dbReference>
<dbReference type="OrthoDB" id="5723at2759"/>
<evidence type="ECO:0000256" key="16">
    <source>
        <dbReference type="ARBA" id="ARBA00022842"/>
    </source>
</evidence>
<keyword evidence="22" id="KW-0704">Schiff base</keyword>
<dbReference type="EnsemblMetazoa" id="CapteT172544">
    <property type="protein sequence ID" value="CapteP172544"/>
    <property type="gene ID" value="CapteG172544"/>
</dbReference>
<keyword evidence="12" id="KW-0479">Metal-binding</keyword>
<evidence type="ECO:0000256" key="17">
    <source>
        <dbReference type="ARBA" id="ARBA00022843"/>
    </source>
</evidence>
<dbReference type="InterPro" id="IPR043502">
    <property type="entry name" value="DNA/RNA_pol_sf"/>
</dbReference>
<reference evidence="32" key="1">
    <citation type="submission" date="2012-12" db="EMBL/GenBank/DDBJ databases">
        <authorList>
            <person name="Hellsten U."/>
            <person name="Grimwood J."/>
            <person name="Chapman J.A."/>
            <person name="Shapiro H."/>
            <person name="Aerts A."/>
            <person name="Otillar R.P."/>
            <person name="Terry A.Y."/>
            <person name="Boore J.L."/>
            <person name="Simakov O."/>
            <person name="Marletaz F."/>
            <person name="Cho S.-J."/>
            <person name="Edsinger-Gonzales E."/>
            <person name="Havlak P."/>
            <person name="Kuo D.-H."/>
            <person name="Larsson T."/>
            <person name="Lv J."/>
            <person name="Arendt D."/>
            <person name="Savage R."/>
            <person name="Osoegawa K."/>
            <person name="de Jong P."/>
            <person name="Lindberg D.R."/>
            <person name="Seaver E.C."/>
            <person name="Weisblat D.A."/>
            <person name="Putnam N.H."/>
            <person name="Grigoriev I.V."/>
            <person name="Rokhsar D.S."/>
        </authorList>
    </citation>
    <scope>NUCLEOTIDE SEQUENCE</scope>
    <source>
        <strain evidence="32">I ESC-2004</strain>
    </source>
</reference>
<dbReference type="Gene3D" id="1.10.150.20">
    <property type="entry name" value="5' to 3' exonuclease, C-terminal subdomain"/>
    <property type="match status" value="1"/>
</dbReference>
<comment type="catalytic activity">
    <reaction evidence="24">
        <text>DNA(n) + a 2'-deoxyribonucleoside 5'-triphosphate = DNA(n+1) + diphosphate</text>
        <dbReference type="Rhea" id="RHEA:22508"/>
        <dbReference type="Rhea" id="RHEA-COMP:17339"/>
        <dbReference type="Rhea" id="RHEA-COMP:17340"/>
        <dbReference type="ChEBI" id="CHEBI:33019"/>
        <dbReference type="ChEBI" id="CHEBI:61560"/>
        <dbReference type="ChEBI" id="CHEBI:173112"/>
        <dbReference type="EC" id="2.7.7.7"/>
    </reaction>
</comment>
<comment type="cofactor">
    <cofactor evidence="2">
        <name>Mg(2+)</name>
        <dbReference type="ChEBI" id="CHEBI:18420"/>
    </cofactor>
</comment>
<feature type="region of interest" description="Disordered" evidence="27">
    <location>
        <begin position="507"/>
        <end position="532"/>
    </location>
</feature>
<dbReference type="GO" id="GO:0005634">
    <property type="term" value="C:nucleus"/>
    <property type="evidence" value="ECO:0007669"/>
    <property type="project" value="UniProtKB-SubCell"/>
</dbReference>
<keyword evidence="13" id="KW-0227">DNA damage</keyword>
<sequence length="620" mass="69139">MGRVIALVDMDCFYVQVEQRLKPEFKGHPCAVVQYRTYKGGGIIAVGYEARALGVTRGMMGQDAQEKCPNIHLFRVPETEGKADLTLYREAGAEVIEVLTGFSKCVERASIDEAYVDLTDEVHKRLAGMEENQEISPDWLPNTYVLGCEEEEKCTDKSVQRERGLITWLRSQSDAHTVNEHEKQLAVGAVIVEEMRARVHTVTGFRCSAGIASNKMLAKLVCGINKPNKQTLLPFSNILHFFGGVKVKKVRGFGGKFGESVCEQLQVETMGDIRRFSRNQLQECFGDKTGSWLYDTCRGQETEDVIDRQLTKSVGCSKNFRGPEMLVTKEQVKLWLSRMSKEIEERLLKDRASNNRVAKSLHVHIQYVVNKKVTSASRCASLVRYNAQKLADDAYLLLSKFNRSLLHQSSWSPPITCMGISASKFSDLSNTGRDIKSFLQDPSAFPSVSQNSSPAPPAECKNSAAAKVAPKNQLMEFMSKRRRKGEEASLSNGDQSTSRSFFQSYMQKRTDATPPAEQHGDPEETSLDTTDVSDMVTCEKCQQSVSAWEMPEHLDYHFAADLQDEENALRSGNGRPKGALAPPVSLKRKVGETGKSKGRPSKLAKSQNGSHKLHHFFSKS</sequence>
<comment type="cofactor">
    <cofactor evidence="1">
        <name>Mn(2+)</name>
        <dbReference type="ChEBI" id="CHEBI:29035"/>
    </cofactor>
</comment>
<evidence type="ECO:0000256" key="14">
    <source>
        <dbReference type="ARBA" id="ARBA00022771"/>
    </source>
</evidence>
<evidence type="ECO:0000256" key="20">
    <source>
        <dbReference type="ARBA" id="ARBA00023204"/>
    </source>
</evidence>